<dbReference type="EMBL" id="JAEMHK010000020">
    <property type="protein sequence ID" value="MBJ6802563.1"/>
    <property type="molecule type" value="Genomic_DNA"/>
</dbReference>
<evidence type="ECO:0000259" key="5">
    <source>
        <dbReference type="PROSITE" id="PS50109"/>
    </source>
</evidence>
<evidence type="ECO:0000256" key="4">
    <source>
        <dbReference type="PROSITE-ProRule" id="PRU00169"/>
    </source>
</evidence>
<dbReference type="SMART" id="SM00091">
    <property type="entry name" value="PAS"/>
    <property type="match status" value="1"/>
</dbReference>
<accession>A0ABS0YX73</accession>
<dbReference type="Pfam" id="PF00512">
    <property type="entry name" value="HisKA"/>
    <property type="match status" value="1"/>
</dbReference>
<dbReference type="Proteomes" id="UP000641025">
    <property type="component" value="Unassembled WGS sequence"/>
</dbReference>
<dbReference type="SUPFAM" id="SSF52172">
    <property type="entry name" value="CheY-like"/>
    <property type="match status" value="1"/>
</dbReference>
<comment type="caution">
    <text evidence="9">The sequence shown here is derived from an EMBL/GenBank/DDBJ whole genome shotgun (WGS) entry which is preliminary data.</text>
</comment>
<proteinExistence type="predicted"/>
<dbReference type="CDD" id="cd00130">
    <property type="entry name" value="PAS"/>
    <property type="match status" value="1"/>
</dbReference>
<dbReference type="SMART" id="SM00448">
    <property type="entry name" value="REC"/>
    <property type="match status" value="1"/>
</dbReference>
<dbReference type="SUPFAM" id="SSF55785">
    <property type="entry name" value="PYP-like sensor domain (PAS domain)"/>
    <property type="match status" value="1"/>
</dbReference>
<organism evidence="9 10">
    <name type="scientific">Geomonas propionica</name>
    <dbReference type="NCBI Taxonomy" id="2798582"/>
    <lineage>
        <taxon>Bacteria</taxon>
        <taxon>Pseudomonadati</taxon>
        <taxon>Thermodesulfobacteriota</taxon>
        <taxon>Desulfuromonadia</taxon>
        <taxon>Geobacterales</taxon>
        <taxon>Geobacteraceae</taxon>
        <taxon>Geomonas</taxon>
    </lineage>
</organism>
<dbReference type="Gene3D" id="1.10.287.130">
    <property type="match status" value="1"/>
</dbReference>
<dbReference type="SUPFAM" id="SSF55874">
    <property type="entry name" value="ATPase domain of HSP90 chaperone/DNA topoisomerase II/histidine kinase"/>
    <property type="match status" value="1"/>
</dbReference>
<dbReference type="PROSITE" id="PS50110">
    <property type="entry name" value="RESPONSE_REGULATORY"/>
    <property type="match status" value="1"/>
</dbReference>
<feature type="domain" description="PAS" evidence="7">
    <location>
        <begin position="34"/>
        <end position="82"/>
    </location>
</feature>
<dbReference type="Gene3D" id="3.30.450.20">
    <property type="entry name" value="PAS domain"/>
    <property type="match status" value="1"/>
</dbReference>
<dbReference type="PROSITE" id="PS50112">
    <property type="entry name" value="PAS"/>
    <property type="match status" value="1"/>
</dbReference>
<evidence type="ECO:0000256" key="3">
    <source>
        <dbReference type="ARBA" id="ARBA00022553"/>
    </source>
</evidence>
<dbReference type="InterPro" id="IPR013656">
    <property type="entry name" value="PAS_4"/>
</dbReference>
<dbReference type="PROSITE" id="PS50109">
    <property type="entry name" value="HIS_KIN"/>
    <property type="match status" value="1"/>
</dbReference>
<keyword evidence="3 4" id="KW-0597">Phosphoprotein</keyword>
<evidence type="ECO:0000256" key="1">
    <source>
        <dbReference type="ARBA" id="ARBA00000085"/>
    </source>
</evidence>
<comment type="catalytic activity">
    <reaction evidence="1">
        <text>ATP + protein L-histidine = ADP + protein N-phospho-L-histidine.</text>
        <dbReference type="EC" id="2.7.13.3"/>
    </reaction>
</comment>
<keyword evidence="10" id="KW-1185">Reference proteome</keyword>
<reference evidence="9 10" key="1">
    <citation type="submission" date="2020-12" db="EMBL/GenBank/DDBJ databases">
        <title>Geomonas sp. Red259, isolated from paddy soil.</title>
        <authorList>
            <person name="Xu Z."/>
            <person name="Zhang Z."/>
            <person name="Masuda Y."/>
            <person name="Itoh H."/>
            <person name="Senoo K."/>
        </authorList>
    </citation>
    <scope>NUCLEOTIDE SEQUENCE [LARGE SCALE GENOMIC DNA]</scope>
    <source>
        <strain evidence="9 10">Red259</strain>
    </source>
</reference>
<dbReference type="InterPro" id="IPR036890">
    <property type="entry name" value="HATPase_C_sf"/>
</dbReference>
<evidence type="ECO:0000259" key="6">
    <source>
        <dbReference type="PROSITE" id="PS50110"/>
    </source>
</evidence>
<dbReference type="InterPro" id="IPR004358">
    <property type="entry name" value="Sig_transdc_His_kin-like_C"/>
</dbReference>
<feature type="domain" description="PAC" evidence="8">
    <location>
        <begin position="108"/>
        <end position="160"/>
    </location>
</feature>
<dbReference type="Pfam" id="PF08448">
    <property type="entry name" value="PAS_4"/>
    <property type="match status" value="1"/>
</dbReference>
<gene>
    <name evidence="9" type="ORF">JFN90_20735</name>
</gene>
<sequence length="541" mass="59483">MGQMVNPGAPEDGSIWIIQDITERKAMESQLRSSESHYRLLTEDVADVVWKLDGEFRFTYISPADEKLRGFPAAEILGHTIFEQTTEAWHDAISAAMASHRAGQPPSTSLEIQQRCKDGSLIWTEVSITPEREANDEVTGYHGITRDITQRKQAAELEQQLLHAQKLESLGVLAGGIAHDFNNILMAIVGNADLALMRMPPGAPAADNLHRIQQASARATELTKQMLAYSGKGKFVIETVDLNSLLEDLVHLLEVSISKKATLRYDLHRPLPPVDADPTQLRQIVMNLVINASEAIGDKTGEIVVTTGSIVYGRHYLQESWQEVDLPEGLYIYLMVTDTGCGMDKVTMARLFDPFFTTKFTGRGLGMAAVQGIVKGHKGTISITSEPGKGTTFKVFLPAGVSQAVTAGTEGEAAGAEEWHSSGNVLLVDDEETVRSIGAEMLKHLGFTPVLAKDGAEALAVFRETPEVRLVILDLTMPRMDGRQCFRELRRIDSSVTVVVSSGYNEQEVAEEFRDTPPSGFIQKPYHLAPLKEIIKKALRH</sequence>
<evidence type="ECO:0000313" key="9">
    <source>
        <dbReference type="EMBL" id="MBJ6802563.1"/>
    </source>
</evidence>
<dbReference type="InterPro" id="IPR001610">
    <property type="entry name" value="PAC"/>
</dbReference>
<evidence type="ECO:0000256" key="2">
    <source>
        <dbReference type="ARBA" id="ARBA00012438"/>
    </source>
</evidence>
<feature type="modified residue" description="4-aspartylphosphate" evidence="4">
    <location>
        <position position="474"/>
    </location>
</feature>
<evidence type="ECO:0000259" key="8">
    <source>
        <dbReference type="PROSITE" id="PS50113"/>
    </source>
</evidence>
<dbReference type="InterPro" id="IPR003594">
    <property type="entry name" value="HATPase_dom"/>
</dbReference>
<dbReference type="SMART" id="SM00388">
    <property type="entry name" value="HisKA"/>
    <property type="match status" value="1"/>
</dbReference>
<dbReference type="Gene3D" id="3.40.50.2300">
    <property type="match status" value="1"/>
</dbReference>
<dbReference type="SMART" id="SM00086">
    <property type="entry name" value="PAC"/>
    <property type="match status" value="1"/>
</dbReference>
<dbReference type="InterPro" id="IPR005467">
    <property type="entry name" value="His_kinase_dom"/>
</dbReference>
<evidence type="ECO:0000313" key="10">
    <source>
        <dbReference type="Proteomes" id="UP000641025"/>
    </source>
</evidence>
<dbReference type="Pfam" id="PF02518">
    <property type="entry name" value="HATPase_c"/>
    <property type="match status" value="1"/>
</dbReference>
<dbReference type="PANTHER" id="PTHR43065:SF42">
    <property type="entry name" value="TWO-COMPONENT SENSOR PPRA"/>
    <property type="match status" value="1"/>
</dbReference>
<dbReference type="PRINTS" id="PR00344">
    <property type="entry name" value="BCTRLSENSOR"/>
</dbReference>
<dbReference type="Gene3D" id="3.30.565.10">
    <property type="entry name" value="Histidine kinase-like ATPase, C-terminal domain"/>
    <property type="match status" value="1"/>
</dbReference>
<feature type="domain" description="Response regulatory" evidence="6">
    <location>
        <begin position="424"/>
        <end position="539"/>
    </location>
</feature>
<dbReference type="InterPro" id="IPR036097">
    <property type="entry name" value="HisK_dim/P_sf"/>
</dbReference>
<dbReference type="InterPro" id="IPR000014">
    <property type="entry name" value="PAS"/>
</dbReference>
<dbReference type="Pfam" id="PF00072">
    <property type="entry name" value="Response_reg"/>
    <property type="match status" value="1"/>
</dbReference>
<dbReference type="PROSITE" id="PS50113">
    <property type="entry name" value="PAC"/>
    <property type="match status" value="1"/>
</dbReference>
<name>A0ABS0YX73_9BACT</name>
<dbReference type="EC" id="2.7.13.3" evidence="2"/>
<dbReference type="NCBIfam" id="TIGR00229">
    <property type="entry name" value="sensory_box"/>
    <property type="match status" value="1"/>
</dbReference>
<dbReference type="InterPro" id="IPR011006">
    <property type="entry name" value="CheY-like_superfamily"/>
</dbReference>
<dbReference type="InterPro" id="IPR003661">
    <property type="entry name" value="HisK_dim/P_dom"/>
</dbReference>
<dbReference type="InterPro" id="IPR035965">
    <property type="entry name" value="PAS-like_dom_sf"/>
</dbReference>
<dbReference type="PANTHER" id="PTHR43065">
    <property type="entry name" value="SENSOR HISTIDINE KINASE"/>
    <property type="match status" value="1"/>
</dbReference>
<feature type="domain" description="Histidine kinase" evidence="5">
    <location>
        <begin position="176"/>
        <end position="401"/>
    </location>
</feature>
<dbReference type="InterPro" id="IPR000700">
    <property type="entry name" value="PAS-assoc_C"/>
</dbReference>
<dbReference type="SUPFAM" id="SSF47384">
    <property type="entry name" value="Homodimeric domain of signal transducing histidine kinase"/>
    <property type="match status" value="1"/>
</dbReference>
<evidence type="ECO:0000259" key="7">
    <source>
        <dbReference type="PROSITE" id="PS50112"/>
    </source>
</evidence>
<protein>
    <recommendedName>
        <fullName evidence="2">histidine kinase</fullName>
        <ecNumber evidence="2">2.7.13.3</ecNumber>
    </recommendedName>
</protein>
<dbReference type="SMART" id="SM00387">
    <property type="entry name" value="HATPase_c"/>
    <property type="match status" value="1"/>
</dbReference>
<dbReference type="InterPro" id="IPR001789">
    <property type="entry name" value="Sig_transdc_resp-reg_receiver"/>
</dbReference>